<dbReference type="Pfam" id="PF06441">
    <property type="entry name" value="EHN"/>
    <property type="match status" value="1"/>
</dbReference>
<dbReference type="PRINTS" id="PR00412">
    <property type="entry name" value="EPOXHYDRLASE"/>
</dbReference>
<dbReference type="InterPro" id="IPR010497">
    <property type="entry name" value="Epoxide_hydro_N"/>
</dbReference>
<dbReference type="PANTHER" id="PTHR21661">
    <property type="entry name" value="EPOXIDE HYDROLASE 1-RELATED"/>
    <property type="match status" value="1"/>
</dbReference>
<reference evidence="5 6" key="1">
    <citation type="submission" date="2020-06" db="EMBL/GenBank/DDBJ databases">
        <title>Taxonomy, biology and ecology of Rhodococcus bacteria occurring in California pistachio and other woody hosts as revealed by genome sequence analyses.</title>
        <authorList>
            <person name="Gai Y."/>
            <person name="Riely B."/>
        </authorList>
    </citation>
    <scope>NUCLEOTIDE SEQUENCE [LARGE SCALE GENOMIC DNA]</scope>
    <source>
        <strain evidence="5 6">BP-284</strain>
    </source>
</reference>
<dbReference type="SUPFAM" id="SSF53474">
    <property type="entry name" value="alpha/beta-Hydrolases"/>
    <property type="match status" value="1"/>
</dbReference>
<keyword evidence="6" id="KW-1185">Reference proteome</keyword>
<dbReference type="InterPro" id="IPR016292">
    <property type="entry name" value="Epoxide_hydrolase"/>
</dbReference>
<accession>A0ABS7NVQ4</accession>
<feature type="domain" description="Epoxide hydrolase N-terminal" evidence="4">
    <location>
        <begin position="10"/>
        <end position="123"/>
    </location>
</feature>
<evidence type="ECO:0000313" key="5">
    <source>
        <dbReference type="EMBL" id="MBY6321475.1"/>
    </source>
</evidence>
<evidence type="ECO:0000256" key="2">
    <source>
        <dbReference type="ARBA" id="ARBA00022797"/>
    </source>
</evidence>
<dbReference type="InterPro" id="IPR029058">
    <property type="entry name" value="AB_hydrolase_fold"/>
</dbReference>
<sequence length="386" mass="42020">MTTTAATDRVTPFEWRVPQRKLDDLTARLRQARLPGVLGDGTDEVGFSTAAARDMLTYWREHFDWRQVEEKIATLDHVLVDVSHTTGRPGQRVHVVRATGKPVTAAAAPIVLLHGWPDSFLRFRHLLAPLTAAGHDVYVPSLPGSGFSEQVPGPATVAAAAGAIAAALVELGVTRYAVHGGDWGSAVAEALAIDHPDVVTAVHLQDVPWRHYFAADRTDATPAESAFYETADAWADQAAYVAVQSTQTTTLALALADSPLGLAAWWAEKYLAWTDTPVGWDEILTQVCLTWFTRTEHSGMRWYSGLTESDEEVEWSSESTWTAAVRQPVAVAIFPADIHVPPREYAARAFPTLQRFTIMPEGGHFAALEHPDQLAADIAAFLADLG</sequence>
<gene>
    <name evidence="5" type="ORF">HQ605_11620</name>
</gene>
<comment type="caution">
    <text evidence="5">The sequence shown here is derived from an EMBL/GenBank/DDBJ whole genome shotgun (WGS) entry which is preliminary data.</text>
</comment>
<protein>
    <submittedName>
        <fullName evidence="5">Epoxide hydrolase</fullName>
    </submittedName>
</protein>
<dbReference type="GO" id="GO:0016787">
    <property type="term" value="F:hydrolase activity"/>
    <property type="evidence" value="ECO:0007669"/>
    <property type="project" value="UniProtKB-KW"/>
</dbReference>
<keyword evidence="3 5" id="KW-0378">Hydrolase</keyword>
<dbReference type="RefSeq" id="WP_068103926.1">
    <property type="nucleotide sequence ID" value="NZ_JABUKE010000009.1"/>
</dbReference>
<evidence type="ECO:0000259" key="4">
    <source>
        <dbReference type="Pfam" id="PF06441"/>
    </source>
</evidence>
<proteinExistence type="inferred from homology"/>
<dbReference type="InterPro" id="IPR000639">
    <property type="entry name" value="Epox_hydrolase-like"/>
</dbReference>
<comment type="similarity">
    <text evidence="1">Belongs to the peptidase S33 family.</text>
</comment>
<dbReference type="Gene3D" id="3.40.50.1820">
    <property type="entry name" value="alpha/beta hydrolase"/>
    <property type="match status" value="1"/>
</dbReference>
<dbReference type="PIRSF" id="PIRSF001112">
    <property type="entry name" value="Epoxide_hydrolase"/>
    <property type="match status" value="1"/>
</dbReference>
<evidence type="ECO:0000256" key="1">
    <source>
        <dbReference type="ARBA" id="ARBA00010088"/>
    </source>
</evidence>
<name>A0ABS7NVQ4_9NOCA</name>
<dbReference type="PANTHER" id="PTHR21661:SF35">
    <property type="entry name" value="EPOXIDE HYDROLASE"/>
    <property type="match status" value="1"/>
</dbReference>
<evidence type="ECO:0000256" key="3">
    <source>
        <dbReference type="ARBA" id="ARBA00022801"/>
    </source>
</evidence>
<dbReference type="EMBL" id="JABUKG010000011">
    <property type="protein sequence ID" value="MBY6321475.1"/>
    <property type="molecule type" value="Genomic_DNA"/>
</dbReference>
<organism evidence="5 6">
    <name type="scientific">Rhodococcoides kroppenstedtii</name>
    <dbReference type="NCBI Taxonomy" id="293050"/>
    <lineage>
        <taxon>Bacteria</taxon>
        <taxon>Bacillati</taxon>
        <taxon>Actinomycetota</taxon>
        <taxon>Actinomycetes</taxon>
        <taxon>Mycobacteriales</taxon>
        <taxon>Nocardiaceae</taxon>
        <taxon>Rhodococcoides</taxon>
    </lineage>
</organism>
<keyword evidence="2" id="KW-0058">Aromatic hydrocarbons catabolism</keyword>
<dbReference type="Proteomes" id="UP001520140">
    <property type="component" value="Unassembled WGS sequence"/>
</dbReference>
<evidence type="ECO:0000313" key="6">
    <source>
        <dbReference type="Proteomes" id="UP001520140"/>
    </source>
</evidence>